<feature type="region of interest" description="Disordered" evidence="1">
    <location>
        <begin position="39"/>
        <end position="83"/>
    </location>
</feature>
<name>A0ABP9GPG1_9ACTN</name>
<proteinExistence type="predicted"/>
<keyword evidence="3" id="KW-1185">Reference proteome</keyword>
<feature type="compositionally biased region" description="Low complexity" evidence="1">
    <location>
        <begin position="55"/>
        <end position="68"/>
    </location>
</feature>
<sequence length="100" mass="10169">MHAPSLIPGESDTTAPETVNGTAALPAARCPLPAARCPGDSATLLPPESPEHRPAAPAGAPRAAAALPVRRRARPYAPANRERSALLSILPTALRGSSPP</sequence>
<organism evidence="2 3">
    <name type="scientific">Streptomonospora halophila</name>
    <dbReference type="NCBI Taxonomy" id="427369"/>
    <lineage>
        <taxon>Bacteria</taxon>
        <taxon>Bacillati</taxon>
        <taxon>Actinomycetota</taxon>
        <taxon>Actinomycetes</taxon>
        <taxon>Streptosporangiales</taxon>
        <taxon>Nocardiopsidaceae</taxon>
        <taxon>Streptomonospora</taxon>
    </lineage>
</organism>
<feature type="region of interest" description="Disordered" evidence="1">
    <location>
        <begin position="1"/>
        <end position="22"/>
    </location>
</feature>
<evidence type="ECO:0000313" key="3">
    <source>
        <dbReference type="Proteomes" id="UP001499993"/>
    </source>
</evidence>
<dbReference type="Proteomes" id="UP001499993">
    <property type="component" value="Unassembled WGS sequence"/>
</dbReference>
<reference evidence="3" key="1">
    <citation type="journal article" date="2019" name="Int. J. Syst. Evol. Microbiol.">
        <title>The Global Catalogue of Microorganisms (GCM) 10K type strain sequencing project: providing services to taxonomists for standard genome sequencing and annotation.</title>
        <authorList>
            <consortium name="The Broad Institute Genomics Platform"/>
            <consortium name="The Broad Institute Genome Sequencing Center for Infectious Disease"/>
            <person name="Wu L."/>
            <person name="Ma J."/>
        </authorList>
    </citation>
    <scope>NUCLEOTIDE SEQUENCE [LARGE SCALE GENOMIC DNA]</scope>
    <source>
        <strain evidence="3">JCM 18123</strain>
    </source>
</reference>
<accession>A0ABP9GPG1</accession>
<gene>
    <name evidence="2" type="ORF">GCM10023224_36600</name>
</gene>
<comment type="caution">
    <text evidence="2">The sequence shown here is derived from an EMBL/GenBank/DDBJ whole genome shotgun (WGS) entry which is preliminary data.</text>
</comment>
<evidence type="ECO:0000313" key="2">
    <source>
        <dbReference type="EMBL" id="GAA4949176.1"/>
    </source>
</evidence>
<dbReference type="EMBL" id="BAABIK010000021">
    <property type="protein sequence ID" value="GAA4949176.1"/>
    <property type="molecule type" value="Genomic_DNA"/>
</dbReference>
<evidence type="ECO:0000256" key="1">
    <source>
        <dbReference type="SAM" id="MobiDB-lite"/>
    </source>
</evidence>
<protein>
    <submittedName>
        <fullName evidence="2">Uncharacterized protein</fullName>
    </submittedName>
</protein>
<feature type="compositionally biased region" description="Polar residues" evidence="1">
    <location>
        <begin position="11"/>
        <end position="21"/>
    </location>
</feature>